<keyword evidence="3" id="KW-1185">Reference proteome</keyword>
<name>A0A2U8VZP4_9HYPH</name>
<gene>
    <name evidence="2" type="ORF">DK427_04250</name>
</gene>
<dbReference type="InterPro" id="IPR010982">
    <property type="entry name" value="Lambda_DNA-bd_dom_sf"/>
</dbReference>
<dbReference type="GO" id="GO:0003677">
    <property type="term" value="F:DNA binding"/>
    <property type="evidence" value="ECO:0007669"/>
    <property type="project" value="InterPro"/>
</dbReference>
<dbReference type="EMBL" id="CP029551">
    <property type="protein sequence ID" value="AWN38841.1"/>
    <property type="molecule type" value="Genomic_DNA"/>
</dbReference>
<protein>
    <submittedName>
        <fullName evidence="2">Transcriptional regulator</fullName>
    </submittedName>
</protein>
<dbReference type="InterPro" id="IPR001387">
    <property type="entry name" value="Cro/C1-type_HTH"/>
</dbReference>
<evidence type="ECO:0000313" key="3">
    <source>
        <dbReference type="Proteomes" id="UP000246058"/>
    </source>
</evidence>
<accession>A0A2U8VZP4</accession>
<sequence>MLAWSQDELADRVGVLRRVISDFEKGKSLPHQETMDSMYRVFVEAGVSFTRSSGMLGVNITETANFTNWLHSISPRK</sequence>
<dbReference type="AlphaFoldDB" id="A0A2U8VZP4"/>
<reference evidence="2 3" key="1">
    <citation type="submission" date="2018-05" db="EMBL/GenBank/DDBJ databases">
        <title>Complete Genome Sequence of Methylobacterium sp. 17Sr1-43.</title>
        <authorList>
            <person name="Srinivasan S."/>
        </authorList>
    </citation>
    <scope>NUCLEOTIDE SEQUENCE [LARGE SCALE GENOMIC DNA]</scope>
    <source>
        <strain evidence="2 3">17Sr1-43</strain>
    </source>
</reference>
<dbReference type="OrthoDB" id="4419620at2"/>
<dbReference type="Gene3D" id="1.10.260.40">
    <property type="entry name" value="lambda repressor-like DNA-binding domains"/>
    <property type="match status" value="1"/>
</dbReference>
<proteinExistence type="predicted"/>
<organism evidence="2 3">
    <name type="scientific">Methylobacterium radiodurans</name>
    <dbReference type="NCBI Taxonomy" id="2202828"/>
    <lineage>
        <taxon>Bacteria</taxon>
        <taxon>Pseudomonadati</taxon>
        <taxon>Pseudomonadota</taxon>
        <taxon>Alphaproteobacteria</taxon>
        <taxon>Hyphomicrobiales</taxon>
        <taxon>Methylobacteriaceae</taxon>
        <taxon>Methylobacterium</taxon>
    </lineage>
</organism>
<dbReference type="Pfam" id="PF01381">
    <property type="entry name" value="HTH_3"/>
    <property type="match status" value="1"/>
</dbReference>
<dbReference type="CDD" id="cd00093">
    <property type="entry name" value="HTH_XRE"/>
    <property type="match status" value="1"/>
</dbReference>
<dbReference type="Proteomes" id="UP000246058">
    <property type="component" value="Chromosome"/>
</dbReference>
<dbReference type="KEGG" id="meti:DK427_04250"/>
<evidence type="ECO:0000313" key="2">
    <source>
        <dbReference type="EMBL" id="AWN38841.1"/>
    </source>
</evidence>
<dbReference type="SUPFAM" id="SSF47413">
    <property type="entry name" value="lambda repressor-like DNA-binding domains"/>
    <property type="match status" value="1"/>
</dbReference>
<dbReference type="PROSITE" id="PS50943">
    <property type="entry name" value="HTH_CROC1"/>
    <property type="match status" value="1"/>
</dbReference>
<feature type="domain" description="HTH cro/C1-type" evidence="1">
    <location>
        <begin position="4"/>
        <end position="48"/>
    </location>
</feature>
<evidence type="ECO:0000259" key="1">
    <source>
        <dbReference type="PROSITE" id="PS50943"/>
    </source>
</evidence>